<gene>
    <name evidence="9" type="ORF">GXP70_21350</name>
</gene>
<keyword evidence="6 7" id="KW-0472">Membrane</keyword>
<dbReference type="InterPro" id="IPR035906">
    <property type="entry name" value="MetI-like_sf"/>
</dbReference>
<feature type="domain" description="ABC transmembrane type-1" evidence="8">
    <location>
        <begin position="72"/>
        <end position="269"/>
    </location>
</feature>
<evidence type="ECO:0000259" key="8">
    <source>
        <dbReference type="PROSITE" id="PS50928"/>
    </source>
</evidence>
<dbReference type="RefSeq" id="WP_162358707.1">
    <property type="nucleotide sequence ID" value="NZ_CP048209.1"/>
</dbReference>
<sequence length="284" mass="31529">MTITLRSVKRSLPHVILLGYLIVTLYPFLFVLFSSIKSDNQAIASNPFGFPSSFHFENYYDAWVNAKISVYFFNSLYISTLCAIATIILSSMGAFAITRMRYLKISKGLYQFILIGMLIPGNALLLPIYKMLNDLVFFGHAVLGTHMALILPYTAGAIPFTVIILSAFMRSIPSEIEEASVMDGLSAKGVFTKMILPITIPALVTVFIINFISNWNEFLMANFFISTDELRTLPVGMVGFRDIYNTNYAQMSAGIVYSILPVMIIYAVLQKQIIEGLTAGGVKG</sequence>
<accession>A0A6C0G493</accession>
<evidence type="ECO:0000256" key="2">
    <source>
        <dbReference type="ARBA" id="ARBA00022448"/>
    </source>
</evidence>
<dbReference type="PANTHER" id="PTHR32243:SF24">
    <property type="entry name" value="DIACETYLCHITOBIOSE UPTAKE SYSTEM PERMEASE PROTEIN NGCG"/>
    <property type="match status" value="1"/>
</dbReference>
<feature type="transmembrane region" description="Helical" evidence="7">
    <location>
        <begin position="109"/>
        <end position="129"/>
    </location>
</feature>
<feature type="transmembrane region" description="Helical" evidence="7">
    <location>
        <begin position="190"/>
        <end position="212"/>
    </location>
</feature>
<dbReference type="Proteomes" id="UP000476064">
    <property type="component" value="Chromosome"/>
</dbReference>
<dbReference type="GO" id="GO:0055085">
    <property type="term" value="P:transmembrane transport"/>
    <property type="evidence" value="ECO:0007669"/>
    <property type="project" value="InterPro"/>
</dbReference>
<keyword evidence="2 7" id="KW-0813">Transport</keyword>
<evidence type="ECO:0000313" key="9">
    <source>
        <dbReference type="EMBL" id="QHT62274.1"/>
    </source>
</evidence>
<dbReference type="Gene3D" id="1.10.3720.10">
    <property type="entry name" value="MetI-like"/>
    <property type="match status" value="1"/>
</dbReference>
<organism evidence="9 10">
    <name type="scientific">Paenibacillus lycopersici</name>
    <dbReference type="NCBI Taxonomy" id="2704462"/>
    <lineage>
        <taxon>Bacteria</taxon>
        <taxon>Bacillati</taxon>
        <taxon>Bacillota</taxon>
        <taxon>Bacilli</taxon>
        <taxon>Bacillales</taxon>
        <taxon>Paenibacillaceae</taxon>
        <taxon>Paenibacillus</taxon>
    </lineage>
</organism>
<evidence type="ECO:0000256" key="7">
    <source>
        <dbReference type="RuleBase" id="RU363032"/>
    </source>
</evidence>
<evidence type="ECO:0000256" key="6">
    <source>
        <dbReference type="ARBA" id="ARBA00023136"/>
    </source>
</evidence>
<evidence type="ECO:0000256" key="4">
    <source>
        <dbReference type="ARBA" id="ARBA00022692"/>
    </source>
</evidence>
<dbReference type="EMBL" id="CP048209">
    <property type="protein sequence ID" value="QHT62274.1"/>
    <property type="molecule type" value="Genomic_DNA"/>
</dbReference>
<dbReference type="InterPro" id="IPR000515">
    <property type="entry name" value="MetI-like"/>
</dbReference>
<keyword evidence="3" id="KW-1003">Cell membrane</keyword>
<dbReference type="CDD" id="cd06261">
    <property type="entry name" value="TM_PBP2"/>
    <property type="match status" value="1"/>
</dbReference>
<protein>
    <submittedName>
        <fullName evidence="9">Carbohydrate ABC transporter permease</fullName>
    </submittedName>
</protein>
<feature type="transmembrane region" description="Helical" evidence="7">
    <location>
        <begin position="12"/>
        <end position="33"/>
    </location>
</feature>
<dbReference type="PANTHER" id="PTHR32243">
    <property type="entry name" value="MALTOSE TRANSPORT SYSTEM PERMEASE-RELATED"/>
    <property type="match status" value="1"/>
</dbReference>
<dbReference type="GO" id="GO:0005886">
    <property type="term" value="C:plasma membrane"/>
    <property type="evidence" value="ECO:0007669"/>
    <property type="project" value="UniProtKB-SubCell"/>
</dbReference>
<evidence type="ECO:0000256" key="5">
    <source>
        <dbReference type="ARBA" id="ARBA00022989"/>
    </source>
</evidence>
<dbReference type="InterPro" id="IPR050901">
    <property type="entry name" value="BP-dep_ABC_trans_perm"/>
</dbReference>
<feature type="transmembrane region" description="Helical" evidence="7">
    <location>
        <begin position="76"/>
        <end position="97"/>
    </location>
</feature>
<proteinExistence type="inferred from homology"/>
<dbReference type="SUPFAM" id="SSF161098">
    <property type="entry name" value="MetI-like"/>
    <property type="match status" value="1"/>
</dbReference>
<dbReference type="PROSITE" id="PS50928">
    <property type="entry name" value="ABC_TM1"/>
    <property type="match status" value="1"/>
</dbReference>
<reference evidence="9 10" key="1">
    <citation type="submission" date="2020-01" db="EMBL/GenBank/DDBJ databases">
        <title>Paenibacillus sp. nov., isolated from tomato rhizosphere.</title>
        <authorList>
            <person name="Weon H.-Y."/>
            <person name="Lee S.A."/>
        </authorList>
    </citation>
    <scope>NUCLEOTIDE SEQUENCE [LARGE SCALE GENOMIC DNA]</scope>
    <source>
        <strain evidence="9 10">12200R-189</strain>
    </source>
</reference>
<evidence type="ECO:0000313" key="10">
    <source>
        <dbReference type="Proteomes" id="UP000476064"/>
    </source>
</evidence>
<keyword evidence="10" id="KW-1185">Reference proteome</keyword>
<dbReference type="AlphaFoldDB" id="A0A6C0G493"/>
<dbReference type="KEGG" id="plyc:GXP70_21350"/>
<comment type="similarity">
    <text evidence="7">Belongs to the binding-protein-dependent transport system permease family.</text>
</comment>
<evidence type="ECO:0000256" key="1">
    <source>
        <dbReference type="ARBA" id="ARBA00004651"/>
    </source>
</evidence>
<feature type="transmembrane region" description="Helical" evidence="7">
    <location>
        <begin position="248"/>
        <end position="269"/>
    </location>
</feature>
<keyword evidence="5 7" id="KW-1133">Transmembrane helix</keyword>
<dbReference type="Pfam" id="PF00528">
    <property type="entry name" value="BPD_transp_1"/>
    <property type="match status" value="1"/>
</dbReference>
<feature type="transmembrane region" description="Helical" evidence="7">
    <location>
        <begin position="149"/>
        <end position="169"/>
    </location>
</feature>
<keyword evidence="4 7" id="KW-0812">Transmembrane</keyword>
<evidence type="ECO:0000256" key="3">
    <source>
        <dbReference type="ARBA" id="ARBA00022475"/>
    </source>
</evidence>
<name>A0A6C0G493_9BACL</name>
<comment type="subcellular location">
    <subcellularLocation>
        <location evidence="1 7">Cell membrane</location>
        <topology evidence="1 7">Multi-pass membrane protein</topology>
    </subcellularLocation>
</comment>